<sequence length="563" mass="62037">MSRASITLAALALSVAMPAYIAPAAAQMSPTGAMPSNYNALTTLFSDWRGFVMAPAGNAATDYTPAATTRKAAELAKFQARLKAINTSGWSESALIDHKLVQAEMNGLDFELRVLKPWERDPTFYANVIADMSDVPAHEGPYAHPNIDLYMFTFPLSPAEDARLTAMIGNVPAILTAAKANLAAGNVKDFWAYGDRAFKEQAETLNALGDNTLIMRTLKGRIKADTANASPALKRAIASAGVATLDFIDHVHAEAPKKTGPAGLGKENYNWYTKNVAMMPYDWDAQVVLLRRELDRSITSMRLEEVRNRNNPPIKEIDNAEAYAKMERAKSAYFSDFMAATGLAEEKPHLRAAIAAQQTSYIPPDKRQFFGYVTSQDPLPLIAHFTHWMDLARMADEPHASPIRRVPSLFGIYADRSEGFATAFEEVTMQAGLYDDIPHGRELVWIMLANRAARGLASLYVQSNEFDLAKAGQFHAEWTPRGWSDPASPLVGFEQLLYARQPGYGPSYVTGKLQMERLIADISHAHDVAKKPFDMKVVMNRIYGAGIIPIPLIEDELIDAPPR</sequence>
<evidence type="ECO:0000256" key="1">
    <source>
        <dbReference type="SAM" id="SignalP"/>
    </source>
</evidence>
<dbReference type="EMBL" id="JACIIV010000050">
    <property type="protein sequence ID" value="MBB6229443.1"/>
    <property type="molecule type" value="Genomic_DNA"/>
</dbReference>
<dbReference type="Proteomes" id="UP000538147">
    <property type="component" value="Unassembled WGS sequence"/>
</dbReference>
<gene>
    <name evidence="2" type="ORF">FHS79_003645</name>
</gene>
<feature type="signal peptide" evidence="1">
    <location>
        <begin position="1"/>
        <end position="21"/>
    </location>
</feature>
<keyword evidence="1" id="KW-0732">Signal</keyword>
<dbReference type="AlphaFoldDB" id="A0A841LEH2"/>
<proteinExistence type="predicted"/>
<dbReference type="InterPro" id="IPR010281">
    <property type="entry name" value="DUF885"/>
</dbReference>
<keyword evidence="3" id="KW-1185">Reference proteome</keyword>
<organism evidence="2 3">
    <name type="scientific">Polymorphobacter multimanifer</name>
    <dbReference type="NCBI Taxonomy" id="1070431"/>
    <lineage>
        <taxon>Bacteria</taxon>
        <taxon>Pseudomonadati</taxon>
        <taxon>Pseudomonadota</taxon>
        <taxon>Alphaproteobacteria</taxon>
        <taxon>Sphingomonadales</taxon>
        <taxon>Sphingosinicellaceae</taxon>
        <taxon>Polymorphobacter</taxon>
    </lineage>
</organism>
<dbReference type="Pfam" id="PF05960">
    <property type="entry name" value="DUF885"/>
    <property type="match status" value="1"/>
</dbReference>
<evidence type="ECO:0000313" key="3">
    <source>
        <dbReference type="Proteomes" id="UP000538147"/>
    </source>
</evidence>
<protein>
    <submittedName>
        <fullName evidence="2">Uncharacterized protein (DUF885 family)</fullName>
    </submittedName>
</protein>
<dbReference type="RefSeq" id="WP_184203132.1">
    <property type="nucleotide sequence ID" value="NZ_JACIIV010000050.1"/>
</dbReference>
<evidence type="ECO:0000313" key="2">
    <source>
        <dbReference type="EMBL" id="MBB6229443.1"/>
    </source>
</evidence>
<name>A0A841LEH2_9SPHN</name>
<comment type="caution">
    <text evidence="2">The sequence shown here is derived from an EMBL/GenBank/DDBJ whole genome shotgun (WGS) entry which is preliminary data.</text>
</comment>
<reference evidence="2 3" key="1">
    <citation type="submission" date="2020-08" db="EMBL/GenBank/DDBJ databases">
        <title>Genomic Encyclopedia of Type Strains, Phase IV (KMG-IV): sequencing the most valuable type-strain genomes for metagenomic binning, comparative biology and taxonomic classification.</title>
        <authorList>
            <person name="Goeker M."/>
        </authorList>
    </citation>
    <scope>NUCLEOTIDE SEQUENCE [LARGE SCALE GENOMIC DNA]</scope>
    <source>
        <strain evidence="2 3">DSM 102189</strain>
    </source>
</reference>
<accession>A0A841LEH2</accession>
<feature type="chain" id="PRO_5032791511" evidence="1">
    <location>
        <begin position="22"/>
        <end position="563"/>
    </location>
</feature>